<name>A0A833SE27_PHYIN</name>
<feature type="region of interest" description="Disordered" evidence="1">
    <location>
        <begin position="1"/>
        <end position="20"/>
    </location>
</feature>
<dbReference type="Proteomes" id="UP000602510">
    <property type="component" value="Unassembled WGS sequence"/>
</dbReference>
<reference evidence="2" key="1">
    <citation type="submission" date="2020-04" db="EMBL/GenBank/DDBJ databases">
        <title>Hybrid Assembly of Korean Phytophthora infestans isolates.</title>
        <authorList>
            <person name="Prokchorchik M."/>
            <person name="Lee Y."/>
            <person name="Seo J."/>
            <person name="Cho J.-H."/>
            <person name="Park Y.-E."/>
            <person name="Jang D.-C."/>
            <person name="Im J.-S."/>
            <person name="Choi J.-G."/>
            <person name="Park H.-J."/>
            <person name="Lee G.-B."/>
            <person name="Lee Y.-G."/>
            <person name="Hong S.-Y."/>
            <person name="Cho K."/>
            <person name="Sohn K.H."/>
        </authorList>
    </citation>
    <scope>NUCLEOTIDE SEQUENCE</scope>
    <source>
        <strain evidence="2">KR_1_A1</strain>
    </source>
</reference>
<dbReference type="AlphaFoldDB" id="A0A833SE27"/>
<protein>
    <submittedName>
        <fullName evidence="2">Uncharacterized protein</fullName>
    </submittedName>
</protein>
<accession>A0A833SE27</accession>
<sequence>MRGGQQPHFSFRNFSSSPQDSFQPCVFSTLPLWLSRLSSLQVTRLCQMPIRPVCRTWTLLTPRMLSLETTRDFFEATKRRMAKTKLWDTPMKRELSEMQSDAIYRFLMFGEWKKHGYSAGAVAEHIPASRLEKYQAFRRIHG</sequence>
<proteinExistence type="predicted"/>
<comment type="caution">
    <text evidence="2">The sequence shown here is derived from an EMBL/GenBank/DDBJ whole genome shotgun (WGS) entry which is preliminary data.</text>
</comment>
<evidence type="ECO:0000313" key="2">
    <source>
        <dbReference type="EMBL" id="KAF4032168.1"/>
    </source>
</evidence>
<dbReference type="EMBL" id="WSZM01000505">
    <property type="protein sequence ID" value="KAF4032168.1"/>
    <property type="molecule type" value="Genomic_DNA"/>
</dbReference>
<keyword evidence="3" id="KW-1185">Reference proteome</keyword>
<gene>
    <name evidence="2" type="ORF">GN244_ATG15937</name>
</gene>
<organism evidence="2 3">
    <name type="scientific">Phytophthora infestans</name>
    <name type="common">Potato late blight agent</name>
    <name type="synonym">Botrytis infestans</name>
    <dbReference type="NCBI Taxonomy" id="4787"/>
    <lineage>
        <taxon>Eukaryota</taxon>
        <taxon>Sar</taxon>
        <taxon>Stramenopiles</taxon>
        <taxon>Oomycota</taxon>
        <taxon>Peronosporomycetes</taxon>
        <taxon>Peronosporales</taxon>
        <taxon>Peronosporaceae</taxon>
        <taxon>Phytophthora</taxon>
    </lineage>
</organism>
<evidence type="ECO:0000256" key="1">
    <source>
        <dbReference type="SAM" id="MobiDB-lite"/>
    </source>
</evidence>
<evidence type="ECO:0000313" key="3">
    <source>
        <dbReference type="Proteomes" id="UP000602510"/>
    </source>
</evidence>